<evidence type="ECO:0000256" key="2">
    <source>
        <dbReference type="ARBA" id="ARBA00022692"/>
    </source>
</evidence>
<dbReference type="AlphaFoldDB" id="A0A6S7GM92"/>
<comment type="subcellular location">
    <subcellularLocation>
        <location evidence="1">Membrane</location>
        <topology evidence="1">Multi-pass membrane protein</topology>
    </subcellularLocation>
</comment>
<keyword evidence="6" id="KW-1185">Reference proteome</keyword>
<evidence type="ECO:0000256" key="1">
    <source>
        <dbReference type="ARBA" id="ARBA00004141"/>
    </source>
</evidence>
<dbReference type="GO" id="GO:0016020">
    <property type="term" value="C:membrane"/>
    <property type="evidence" value="ECO:0007669"/>
    <property type="project" value="UniProtKB-SubCell"/>
</dbReference>
<evidence type="ECO:0000256" key="4">
    <source>
        <dbReference type="ARBA" id="ARBA00023136"/>
    </source>
</evidence>
<comment type="caution">
    <text evidence="5">The sequence shown here is derived from an EMBL/GenBank/DDBJ whole genome shotgun (WGS) entry which is preliminary data.</text>
</comment>
<dbReference type="InterPro" id="IPR001902">
    <property type="entry name" value="SLC26A/SulP_fam"/>
</dbReference>
<proteinExistence type="predicted"/>
<accession>A0A6S7GM92</accession>
<dbReference type="PANTHER" id="PTHR11814">
    <property type="entry name" value="SULFATE TRANSPORTER"/>
    <property type="match status" value="1"/>
</dbReference>
<protein>
    <submittedName>
        <fullName evidence="5">Sodium-independent sulfate anion transporter-like isoform X2</fullName>
    </submittedName>
</protein>
<evidence type="ECO:0000256" key="3">
    <source>
        <dbReference type="ARBA" id="ARBA00022989"/>
    </source>
</evidence>
<organism evidence="5 6">
    <name type="scientific">Paramuricea clavata</name>
    <name type="common">Red gorgonian</name>
    <name type="synonym">Violescent sea-whip</name>
    <dbReference type="NCBI Taxonomy" id="317549"/>
    <lineage>
        <taxon>Eukaryota</taxon>
        <taxon>Metazoa</taxon>
        <taxon>Cnidaria</taxon>
        <taxon>Anthozoa</taxon>
        <taxon>Octocorallia</taxon>
        <taxon>Malacalcyonacea</taxon>
        <taxon>Plexauridae</taxon>
        <taxon>Paramuricea</taxon>
    </lineage>
</organism>
<keyword evidence="4" id="KW-0472">Membrane</keyword>
<reference evidence="5" key="1">
    <citation type="submission" date="2020-04" db="EMBL/GenBank/DDBJ databases">
        <authorList>
            <person name="Alioto T."/>
            <person name="Alioto T."/>
            <person name="Gomez Garrido J."/>
        </authorList>
    </citation>
    <scope>NUCLEOTIDE SEQUENCE</scope>
    <source>
        <strain evidence="5">A484AB</strain>
    </source>
</reference>
<sequence>MRCAFNWQDRIPIVKWLPRYSFYAFQCDFIAGITVALMVIPQGLAYAVIAGLPTQYGLYSAFMGGFVYCLLGSTKDLAVGPAAIMALMAGAFGRKNDPNFAITLSLFSGVILLFMGILSLGFIVRLIPVPVVSGFTSAASIIIACEQLPNLLGLTADSDEFFPLLKEMFSNISQTKTWDVVLGVICMAMLELMRYFSKIQWPSENEFPPTLPQKIARKFIWVMEIGRNAVIVFACMLIAYAFHCRDKHPFSLTGKVPEGLPPFKV</sequence>
<dbReference type="OrthoDB" id="5988272at2759"/>
<gene>
    <name evidence="5" type="ORF">PACLA_8A054590</name>
</gene>
<name>A0A6S7GM92_PARCT</name>
<evidence type="ECO:0000313" key="6">
    <source>
        <dbReference type="Proteomes" id="UP001152795"/>
    </source>
</evidence>
<keyword evidence="3" id="KW-1133">Transmembrane helix</keyword>
<dbReference type="EMBL" id="CACRXK020001750">
    <property type="protein sequence ID" value="CAB3990909.1"/>
    <property type="molecule type" value="Genomic_DNA"/>
</dbReference>
<keyword evidence="2" id="KW-0812">Transmembrane</keyword>
<dbReference type="Pfam" id="PF00916">
    <property type="entry name" value="Sulfate_transp"/>
    <property type="match status" value="1"/>
</dbReference>
<dbReference type="InterPro" id="IPR011547">
    <property type="entry name" value="SLC26A/SulP_dom"/>
</dbReference>
<evidence type="ECO:0000313" key="5">
    <source>
        <dbReference type="EMBL" id="CAB3990909.1"/>
    </source>
</evidence>
<dbReference type="Proteomes" id="UP001152795">
    <property type="component" value="Unassembled WGS sequence"/>
</dbReference>
<dbReference type="GO" id="GO:0055085">
    <property type="term" value="P:transmembrane transport"/>
    <property type="evidence" value="ECO:0007669"/>
    <property type="project" value="InterPro"/>
</dbReference>